<dbReference type="Gene3D" id="2.30.30.140">
    <property type="match status" value="1"/>
</dbReference>
<evidence type="ECO:0000313" key="4">
    <source>
        <dbReference type="EMBL" id="CAB3372863.1"/>
    </source>
</evidence>
<dbReference type="PANTHER" id="PTHR22948">
    <property type="entry name" value="TUDOR DOMAIN CONTAINING PROTEIN"/>
    <property type="match status" value="1"/>
</dbReference>
<keyword evidence="5" id="KW-1185">Reference proteome</keyword>
<dbReference type="SMART" id="SM00333">
    <property type="entry name" value="TUDOR"/>
    <property type="match status" value="1"/>
</dbReference>
<dbReference type="SMART" id="SM00322">
    <property type="entry name" value="KH"/>
    <property type="match status" value="2"/>
</dbReference>
<keyword evidence="2" id="KW-0472">Membrane</keyword>
<dbReference type="Pfam" id="PF00567">
    <property type="entry name" value="TUDOR"/>
    <property type="match status" value="1"/>
</dbReference>
<gene>
    <name evidence="4" type="ORF">CLODIP_2_CD01893</name>
</gene>
<dbReference type="GO" id="GO:0034587">
    <property type="term" value="P:piRNA processing"/>
    <property type="evidence" value="ECO:0007669"/>
    <property type="project" value="TreeGrafter"/>
</dbReference>
<comment type="caution">
    <text evidence="4">The sequence shown here is derived from an EMBL/GenBank/DDBJ whole genome shotgun (WGS) entry which is preliminary data.</text>
</comment>
<evidence type="ECO:0000313" key="5">
    <source>
        <dbReference type="Proteomes" id="UP000494165"/>
    </source>
</evidence>
<dbReference type="AlphaFoldDB" id="A0A8S1CXL5"/>
<dbReference type="GO" id="GO:0030719">
    <property type="term" value="P:P granule organization"/>
    <property type="evidence" value="ECO:0007669"/>
    <property type="project" value="TreeGrafter"/>
</dbReference>
<keyword evidence="1" id="KW-0694">RNA-binding</keyword>
<feature type="domain" description="Tudor" evidence="3">
    <location>
        <begin position="298"/>
        <end position="363"/>
    </location>
</feature>
<proteinExistence type="predicted"/>
<dbReference type="OrthoDB" id="9995375at2759"/>
<dbReference type="InterPro" id="IPR004088">
    <property type="entry name" value="KH_dom_type_1"/>
</dbReference>
<dbReference type="GO" id="GO:0043186">
    <property type="term" value="C:P granule"/>
    <property type="evidence" value="ECO:0007669"/>
    <property type="project" value="TreeGrafter"/>
</dbReference>
<sequence length="474" mass="52978">MIKPVAAGIALGASIVGAGALALYFLLKDQETRHPIEYIQRSTGLRSKNTVTSDVFIPEEKVAVFIGRAGSNIKEIETRTNTKITHKTESKDGRFVIYSVQGSAENVQEAETVISEFLATQPDLKNIEINVPKMALGRIYGREKANLLKMQQISGAKISIYSEHESKGEEVRVSFHGTPRQIALAKSLVEEKVEEDRELREGILQRVRSPRSPARQFCITNSPYKEASAPGSKRLVEKLNATMQNGFLEVYVSAMKNPSRFWIQKVGPTSVELDKLVDKMTEFYSQEENLEVCKPREAIEVGSMAAAQFSVDGKWYRAHVKDVVVDDYDPLMSKVEVFFVDYGDEEVKSQSEVYNLNSQFLRLRHQAIECSLAGVNPVGGEWSEDASDLFAELTYASRWKVMMAKMQGFKENPIDRASSPIPQVDLVDTSRPEDIVVADELVKHNFATRPSPKKTAPVMIPAGEEDIAEDGFFE</sequence>
<dbReference type="GO" id="GO:0007283">
    <property type="term" value="P:spermatogenesis"/>
    <property type="evidence" value="ECO:0007669"/>
    <property type="project" value="TreeGrafter"/>
</dbReference>
<keyword evidence="2" id="KW-1133">Transmembrane helix</keyword>
<protein>
    <recommendedName>
        <fullName evidence="3">Tudor domain-containing protein</fullName>
    </recommendedName>
</protein>
<dbReference type="PROSITE" id="PS50084">
    <property type="entry name" value="KH_TYPE_1"/>
    <property type="match status" value="2"/>
</dbReference>
<dbReference type="EMBL" id="CADEPI010000077">
    <property type="protein sequence ID" value="CAB3372863.1"/>
    <property type="molecule type" value="Genomic_DNA"/>
</dbReference>
<dbReference type="GO" id="GO:0003723">
    <property type="term" value="F:RNA binding"/>
    <property type="evidence" value="ECO:0007669"/>
    <property type="project" value="UniProtKB-UniRule"/>
</dbReference>
<dbReference type="CDD" id="cd00105">
    <property type="entry name" value="KH-I"/>
    <property type="match status" value="1"/>
</dbReference>
<evidence type="ECO:0000256" key="2">
    <source>
        <dbReference type="SAM" id="Phobius"/>
    </source>
</evidence>
<dbReference type="Gene3D" id="3.30.1370.10">
    <property type="entry name" value="K Homology domain, type 1"/>
    <property type="match status" value="2"/>
</dbReference>
<name>A0A8S1CXL5_9INSE</name>
<dbReference type="InterPro" id="IPR004087">
    <property type="entry name" value="KH_dom"/>
</dbReference>
<reference evidence="4 5" key="1">
    <citation type="submission" date="2020-04" db="EMBL/GenBank/DDBJ databases">
        <authorList>
            <person name="Alioto T."/>
            <person name="Alioto T."/>
            <person name="Gomez Garrido J."/>
        </authorList>
    </citation>
    <scope>NUCLEOTIDE SEQUENCE [LARGE SCALE GENOMIC DNA]</scope>
</reference>
<dbReference type="Proteomes" id="UP000494165">
    <property type="component" value="Unassembled WGS sequence"/>
</dbReference>
<evidence type="ECO:0000256" key="1">
    <source>
        <dbReference type="PROSITE-ProRule" id="PRU00117"/>
    </source>
</evidence>
<dbReference type="Pfam" id="PF00013">
    <property type="entry name" value="KH_1"/>
    <property type="match status" value="2"/>
</dbReference>
<dbReference type="PANTHER" id="PTHR22948:SF29">
    <property type="entry name" value="FI02030P-RELATED"/>
    <property type="match status" value="1"/>
</dbReference>
<dbReference type="Gene3D" id="2.40.50.90">
    <property type="match status" value="1"/>
</dbReference>
<dbReference type="InterPro" id="IPR036612">
    <property type="entry name" value="KH_dom_type_1_sf"/>
</dbReference>
<accession>A0A8S1CXL5</accession>
<dbReference type="SUPFAM" id="SSF54791">
    <property type="entry name" value="Eukaryotic type KH-domain (KH-domain type I)"/>
    <property type="match status" value="2"/>
</dbReference>
<organism evidence="4 5">
    <name type="scientific">Cloeon dipterum</name>
    <dbReference type="NCBI Taxonomy" id="197152"/>
    <lineage>
        <taxon>Eukaryota</taxon>
        <taxon>Metazoa</taxon>
        <taxon>Ecdysozoa</taxon>
        <taxon>Arthropoda</taxon>
        <taxon>Hexapoda</taxon>
        <taxon>Insecta</taxon>
        <taxon>Pterygota</taxon>
        <taxon>Palaeoptera</taxon>
        <taxon>Ephemeroptera</taxon>
        <taxon>Pisciforma</taxon>
        <taxon>Baetidae</taxon>
        <taxon>Cloeon</taxon>
    </lineage>
</organism>
<dbReference type="SUPFAM" id="SSF63748">
    <property type="entry name" value="Tudor/PWWP/MBT"/>
    <property type="match status" value="1"/>
</dbReference>
<keyword evidence="2" id="KW-0812">Transmembrane</keyword>
<dbReference type="InterPro" id="IPR002999">
    <property type="entry name" value="Tudor"/>
</dbReference>
<evidence type="ECO:0000259" key="3">
    <source>
        <dbReference type="PROSITE" id="PS50304"/>
    </source>
</evidence>
<dbReference type="PROSITE" id="PS50304">
    <property type="entry name" value="TUDOR"/>
    <property type="match status" value="1"/>
</dbReference>
<dbReference type="GO" id="GO:0005739">
    <property type="term" value="C:mitochondrion"/>
    <property type="evidence" value="ECO:0007669"/>
    <property type="project" value="UniProtKB-ARBA"/>
</dbReference>
<dbReference type="InterPro" id="IPR050621">
    <property type="entry name" value="Tudor_domain_containing"/>
</dbReference>
<dbReference type="InterPro" id="IPR035437">
    <property type="entry name" value="SNase_OB-fold_sf"/>
</dbReference>
<feature type="transmembrane region" description="Helical" evidence="2">
    <location>
        <begin position="6"/>
        <end position="27"/>
    </location>
</feature>